<dbReference type="PRINTS" id="PR00421">
    <property type="entry name" value="THIOREDOXIN"/>
</dbReference>
<evidence type="ECO:0000256" key="3">
    <source>
        <dbReference type="ARBA" id="ARBA00006347"/>
    </source>
</evidence>
<dbReference type="Gene3D" id="3.40.30.10">
    <property type="entry name" value="Glutaredoxin"/>
    <property type="match status" value="3"/>
</dbReference>
<dbReference type="EMBL" id="CAMXCT030006600">
    <property type="protein sequence ID" value="CAL4804050.1"/>
    <property type="molecule type" value="Genomic_DNA"/>
</dbReference>
<feature type="chain" id="PRO_5043272887" description="protein disulfide-isomerase" evidence="9">
    <location>
        <begin position="19"/>
        <end position="604"/>
    </location>
</feature>
<dbReference type="CDD" id="cd02961">
    <property type="entry name" value="PDI_a_family"/>
    <property type="match status" value="1"/>
</dbReference>
<proteinExistence type="inferred from homology"/>
<gene>
    <name evidence="11" type="ORF">C1SCF055_LOCUS41443</name>
</gene>
<feature type="domain" description="Thioredoxin" evidence="10">
    <location>
        <begin position="10"/>
        <end position="136"/>
    </location>
</feature>
<dbReference type="PANTHER" id="PTHR18929">
    <property type="entry name" value="PROTEIN DISULFIDE ISOMERASE"/>
    <property type="match status" value="1"/>
</dbReference>
<evidence type="ECO:0000259" key="10">
    <source>
        <dbReference type="PROSITE" id="PS51352"/>
    </source>
</evidence>
<dbReference type="Pfam" id="PF00085">
    <property type="entry name" value="Thioredoxin"/>
    <property type="match status" value="2"/>
</dbReference>
<keyword evidence="5" id="KW-0256">Endoplasmic reticulum</keyword>
<dbReference type="EC" id="5.3.4.1" evidence="4"/>
<reference evidence="12" key="2">
    <citation type="submission" date="2024-04" db="EMBL/GenBank/DDBJ databases">
        <authorList>
            <person name="Chen Y."/>
            <person name="Shah S."/>
            <person name="Dougan E. K."/>
            <person name="Thang M."/>
            <person name="Chan C."/>
        </authorList>
    </citation>
    <scope>NUCLEOTIDE SEQUENCE [LARGE SCALE GENOMIC DNA]</scope>
</reference>
<comment type="similarity">
    <text evidence="3">Belongs to the protein disulfide isomerase family.</text>
</comment>
<comment type="subcellular location">
    <subcellularLocation>
        <location evidence="2">Endoplasmic reticulum lumen</location>
    </subcellularLocation>
</comment>
<evidence type="ECO:0000256" key="1">
    <source>
        <dbReference type="ARBA" id="ARBA00001182"/>
    </source>
</evidence>
<evidence type="ECO:0000313" key="13">
    <source>
        <dbReference type="Proteomes" id="UP001152797"/>
    </source>
</evidence>
<evidence type="ECO:0000256" key="8">
    <source>
        <dbReference type="SAM" id="MobiDB-lite"/>
    </source>
</evidence>
<dbReference type="InterPro" id="IPR013766">
    <property type="entry name" value="Thioredoxin_domain"/>
</dbReference>
<name>A0A9P1GKR6_9DINO</name>
<dbReference type="PROSITE" id="PS51352">
    <property type="entry name" value="THIOREDOXIN_2"/>
    <property type="match status" value="2"/>
</dbReference>
<keyword evidence="9" id="KW-0732">Signal</keyword>
<evidence type="ECO:0000256" key="4">
    <source>
        <dbReference type="ARBA" id="ARBA00012723"/>
    </source>
</evidence>
<dbReference type="OrthoDB" id="72053at2759"/>
<evidence type="ECO:0000256" key="2">
    <source>
        <dbReference type="ARBA" id="ARBA00004319"/>
    </source>
</evidence>
<dbReference type="GO" id="GO:0006457">
    <property type="term" value="P:protein folding"/>
    <property type="evidence" value="ECO:0007669"/>
    <property type="project" value="TreeGrafter"/>
</dbReference>
<evidence type="ECO:0000256" key="5">
    <source>
        <dbReference type="ARBA" id="ARBA00022824"/>
    </source>
</evidence>
<dbReference type="InterPro" id="IPR017937">
    <property type="entry name" value="Thioredoxin_CS"/>
</dbReference>
<evidence type="ECO:0000256" key="6">
    <source>
        <dbReference type="ARBA" id="ARBA00023235"/>
    </source>
</evidence>
<feature type="domain" description="Thioredoxin" evidence="10">
    <location>
        <begin position="450"/>
        <end position="576"/>
    </location>
</feature>
<dbReference type="AlphaFoldDB" id="A0A9P1GKR6"/>
<dbReference type="PROSITE" id="PS00194">
    <property type="entry name" value="THIOREDOXIN_1"/>
    <property type="match status" value="1"/>
</dbReference>
<evidence type="ECO:0000256" key="7">
    <source>
        <dbReference type="ARBA" id="ARBA00023284"/>
    </source>
</evidence>
<evidence type="ECO:0000313" key="11">
    <source>
        <dbReference type="EMBL" id="CAI4016738.1"/>
    </source>
</evidence>
<dbReference type="SUPFAM" id="SSF52833">
    <property type="entry name" value="Thioredoxin-like"/>
    <property type="match status" value="2"/>
</dbReference>
<dbReference type="EMBL" id="CAMXCT020006600">
    <property type="protein sequence ID" value="CAL1170113.1"/>
    <property type="molecule type" value="Genomic_DNA"/>
</dbReference>
<dbReference type="EMBL" id="CAMXCT010006600">
    <property type="protein sequence ID" value="CAI4016738.1"/>
    <property type="molecule type" value="Genomic_DNA"/>
</dbReference>
<dbReference type="PANTHER" id="PTHR18929:SF132">
    <property type="entry name" value="PROTEIN DISULFIDE-ISOMERASE A3"/>
    <property type="match status" value="1"/>
</dbReference>
<comment type="catalytic activity">
    <reaction evidence="1">
        <text>Catalyzes the rearrangement of -S-S- bonds in proteins.</text>
        <dbReference type="EC" id="5.3.4.1"/>
    </reaction>
</comment>
<dbReference type="GO" id="GO:0005788">
    <property type="term" value="C:endoplasmic reticulum lumen"/>
    <property type="evidence" value="ECO:0007669"/>
    <property type="project" value="UniProtKB-SubCell"/>
</dbReference>
<evidence type="ECO:0000313" key="12">
    <source>
        <dbReference type="EMBL" id="CAL1170113.1"/>
    </source>
</evidence>
<dbReference type="GO" id="GO:0003756">
    <property type="term" value="F:protein disulfide isomerase activity"/>
    <property type="evidence" value="ECO:0007669"/>
    <property type="project" value="UniProtKB-EC"/>
</dbReference>
<comment type="caution">
    <text evidence="11">The sequence shown here is derived from an EMBL/GenBank/DDBJ whole genome shotgun (WGS) entry which is preliminary data.</text>
</comment>
<keyword evidence="13" id="KW-1185">Reference proteome</keyword>
<feature type="compositionally biased region" description="Basic and acidic residues" evidence="8">
    <location>
        <begin position="574"/>
        <end position="583"/>
    </location>
</feature>
<keyword evidence="6" id="KW-0413">Isomerase</keyword>
<reference evidence="11" key="1">
    <citation type="submission" date="2022-10" db="EMBL/GenBank/DDBJ databases">
        <authorList>
            <person name="Chen Y."/>
            <person name="Dougan E. K."/>
            <person name="Chan C."/>
            <person name="Rhodes N."/>
            <person name="Thang M."/>
        </authorList>
    </citation>
    <scope>NUCLEOTIDE SEQUENCE</scope>
</reference>
<dbReference type="Proteomes" id="UP001152797">
    <property type="component" value="Unassembled WGS sequence"/>
</dbReference>
<dbReference type="InterPro" id="IPR036249">
    <property type="entry name" value="Thioredoxin-like_sf"/>
</dbReference>
<evidence type="ECO:0000256" key="9">
    <source>
        <dbReference type="SAM" id="SignalP"/>
    </source>
</evidence>
<accession>A0A9P1GKR6</accession>
<sequence>MLGAMLFWRFLLIWPVASFDLSGILGQHAVDELTDKSFAQHMKDNPVTAILFYAPWCFYSQQVMPAWDLAAQKLQIHEPPIKMAKIDASRYGSVGESNEVRAYPTMKLFVDGTVFEYDVQGRQWQHIVKWVNKHLERDHVLKSVEDAETYLHDNDLAVVGLFPEGFNSGAFGKASTHYDDILFAEARGEGIAKEIGDHLSRHARLLCETITVGTSNSNTKEVELPRADLRCEDSPRNPQRPEWTDKFSVAVQGQSMTVKRTDKSTGWAQLVQIKCCDDEKKVEKEHPTFPIPSVVMFFPYDERYAVFDGDLQSFHVLDKWINGRKTPSIMRMDQDAMEKIFQPQADSVPALVLITENSDTEEEKVFREAAKKLRGRVHACISGTSSLVEQRLVQAAGEMVPPTLTLIEVPSYEVTEGHYHIPKKYRLPLKGVTAEKMVNFVSDYENKRLKPWMKSEPEPSPEDLKIGAVVSLVGTTFTAAIESEDEDVLVDFFAPWCGHCRKFEPQYKQLAKRLKHVKSLKIAKIDATRNEVEGIQITGFPTVILFPAGKSPKRRVYYHGSREPDDMISWLHDECSSKFDDRPPQVPEGQGAESGLLDPDEEDL</sequence>
<feature type="signal peptide" evidence="9">
    <location>
        <begin position="1"/>
        <end position="18"/>
    </location>
</feature>
<organism evidence="11">
    <name type="scientific">Cladocopium goreaui</name>
    <dbReference type="NCBI Taxonomy" id="2562237"/>
    <lineage>
        <taxon>Eukaryota</taxon>
        <taxon>Sar</taxon>
        <taxon>Alveolata</taxon>
        <taxon>Dinophyceae</taxon>
        <taxon>Suessiales</taxon>
        <taxon>Symbiodiniaceae</taxon>
        <taxon>Cladocopium</taxon>
    </lineage>
</organism>
<dbReference type="GO" id="GO:0034976">
    <property type="term" value="P:response to endoplasmic reticulum stress"/>
    <property type="evidence" value="ECO:0007669"/>
    <property type="project" value="TreeGrafter"/>
</dbReference>
<dbReference type="Pfam" id="PF13848">
    <property type="entry name" value="Thioredoxin_6"/>
    <property type="match status" value="1"/>
</dbReference>
<feature type="region of interest" description="Disordered" evidence="8">
    <location>
        <begin position="574"/>
        <end position="604"/>
    </location>
</feature>
<dbReference type="CDD" id="cd02995">
    <property type="entry name" value="PDI_a_PDI_a'_C"/>
    <property type="match status" value="1"/>
</dbReference>
<protein>
    <recommendedName>
        <fullName evidence="4">protein disulfide-isomerase</fullName>
        <ecNumber evidence="4">5.3.4.1</ecNumber>
    </recommendedName>
</protein>
<keyword evidence="7" id="KW-0676">Redox-active center</keyword>